<evidence type="ECO:0000313" key="1">
    <source>
        <dbReference type="EMBL" id="MXV16319.1"/>
    </source>
</evidence>
<dbReference type="RefSeq" id="WP_160907323.1">
    <property type="nucleotide sequence ID" value="NZ_WVHS01000003.1"/>
</dbReference>
<evidence type="ECO:0000313" key="2">
    <source>
        <dbReference type="Proteomes" id="UP000451233"/>
    </source>
</evidence>
<protein>
    <submittedName>
        <fullName evidence="1">Uncharacterized protein</fullName>
    </submittedName>
</protein>
<accession>A0A7K1XZZ9</accession>
<dbReference type="AlphaFoldDB" id="A0A7K1XZZ9"/>
<comment type="caution">
    <text evidence="1">The sequence shown here is derived from an EMBL/GenBank/DDBJ whole genome shotgun (WGS) entry which is preliminary data.</text>
</comment>
<reference evidence="1 2" key="1">
    <citation type="submission" date="2019-11" db="EMBL/GenBank/DDBJ databases">
        <title>Pedobacter sp. HMF7056 Genome sequencing and assembly.</title>
        <authorList>
            <person name="Kang H."/>
            <person name="Kim H."/>
            <person name="Joh K."/>
        </authorList>
    </citation>
    <scope>NUCLEOTIDE SEQUENCE [LARGE SCALE GENOMIC DNA]</scope>
    <source>
        <strain evidence="1 2">HMF7056</strain>
    </source>
</reference>
<dbReference type="Proteomes" id="UP000451233">
    <property type="component" value="Unassembled WGS sequence"/>
</dbReference>
<organism evidence="1 2">
    <name type="scientific">Hufsiella ginkgonis</name>
    <dbReference type="NCBI Taxonomy" id="2695274"/>
    <lineage>
        <taxon>Bacteria</taxon>
        <taxon>Pseudomonadati</taxon>
        <taxon>Bacteroidota</taxon>
        <taxon>Sphingobacteriia</taxon>
        <taxon>Sphingobacteriales</taxon>
        <taxon>Sphingobacteriaceae</taxon>
        <taxon>Hufsiella</taxon>
    </lineage>
</organism>
<name>A0A7K1XZZ9_9SPHI</name>
<sequence>MEEENKFIRFVAFILPRRTGSSWTETGSDIGSHKEGHEALTPDQVYRKAKKRWMKMSVEENEICFEAKNDGMISAAGTFPGIARTIASPASHRLYKSW</sequence>
<gene>
    <name evidence="1" type="ORF">GS398_13480</name>
</gene>
<keyword evidence="2" id="KW-1185">Reference proteome</keyword>
<dbReference type="EMBL" id="WVHS01000003">
    <property type="protein sequence ID" value="MXV16319.1"/>
    <property type="molecule type" value="Genomic_DNA"/>
</dbReference>
<proteinExistence type="predicted"/>